<accession>A0ABV7L1K9</accession>
<evidence type="ECO:0000313" key="7">
    <source>
        <dbReference type="Proteomes" id="UP001595528"/>
    </source>
</evidence>
<name>A0ABV7L1K9_9PROT</name>
<evidence type="ECO:0000256" key="4">
    <source>
        <dbReference type="RuleBase" id="RU000418"/>
    </source>
</evidence>
<organism evidence="6 7">
    <name type="scientific">Marinibaculum pumilum</name>
    <dbReference type="NCBI Taxonomy" id="1766165"/>
    <lineage>
        <taxon>Bacteria</taxon>
        <taxon>Pseudomonadati</taxon>
        <taxon>Pseudomonadota</taxon>
        <taxon>Alphaproteobacteria</taxon>
        <taxon>Rhodospirillales</taxon>
        <taxon>Rhodospirillaceae</taxon>
        <taxon>Marinibaculum</taxon>
    </lineage>
</organism>
<keyword evidence="2" id="KW-0143">Chaperone</keyword>
<dbReference type="InterPro" id="IPR027409">
    <property type="entry name" value="GroEL-like_apical_dom_sf"/>
</dbReference>
<comment type="similarity">
    <text evidence="1 4">Belongs to the chaperonin (HSP60) family.</text>
</comment>
<dbReference type="Gene3D" id="1.10.560.10">
    <property type="entry name" value="GroEL-like equatorial domain"/>
    <property type="match status" value="1"/>
</dbReference>
<evidence type="ECO:0000256" key="5">
    <source>
        <dbReference type="RuleBase" id="RU000419"/>
    </source>
</evidence>
<dbReference type="Gene3D" id="3.30.260.10">
    <property type="entry name" value="TCP-1-like chaperonin intermediate domain"/>
    <property type="match status" value="1"/>
</dbReference>
<keyword evidence="3" id="KW-0413">Isomerase</keyword>
<sequence length="535" mass="55510">MAEETQPGLPRDIHFGSAGVRDIAAGVTLLARLVGAAYGPHGGRVMLERAFDTPLHARDAERICRDFALDDPLAEIGVRLVRELQLRTRRAAGDGGATATLLFDAMLREGLRLLAGGIQPRALAAGLEAAAREADTLLQTQTRPVRGAAARRALAQGIAGDRALGDLLALAMVAAGRDGVVLVEPSRRKESEVARETGFRLQAGYASPLMAADTLRLQTRLDAPEIFVALDRVDGRDMVLPLLERAVARARPVLLVAPEVAGAALATLAANAARRGAAAAVVAVALPGHGTGREEQLQDLAAATGARPVTAARDLAEAGALDALAGVAGEALIGKGASVIRGGRADPLLRRLRLRAIDAACAGWPTEHEREQLQRRRGNLSGRTVLLRIGGDTDPEAGERLHRAEAALRGYGQALRDGVLPGAGVALLRAAAALPAAPGGDRTDPGRAVLRRALSRPAARLLVNAGVPQPARAAILDRWSASRGAIVLPGSSDGRRRIAPPMSATALRAGLRAAAAMAAMLLTASVVVTDRQDPG</sequence>
<dbReference type="PANTHER" id="PTHR45633">
    <property type="entry name" value="60 KDA HEAT SHOCK PROTEIN, MITOCHONDRIAL"/>
    <property type="match status" value="1"/>
</dbReference>
<comment type="function">
    <text evidence="5">Together with its co-chaperonin GroES, plays an essential role in assisting protein folding. The GroEL-GroES system forms a nano-cage that allows encapsulation of the non-native substrate proteins and provides a physical environment optimized to promote and accelerate protein folding.</text>
</comment>
<reference evidence="7" key="1">
    <citation type="journal article" date="2019" name="Int. J. Syst. Evol. Microbiol.">
        <title>The Global Catalogue of Microorganisms (GCM) 10K type strain sequencing project: providing services to taxonomists for standard genome sequencing and annotation.</title>
        <authorList>
            <consortium name="The Broad Institute Genomics Platform"/>
            <consortium name="The Broad Institute Genome Sequencing Center for Infectious Disease"/>
            <person name="Wu L."/>
            <person name="Ma J."/>
        </authorList>
    </citation>
    <scope>NUCLEOTIDE SEQUENCE [LARGE SCALE GENOMIC DNA]</scope>
    <source>
        <strain evidence="7">KCTC 42964</strain>
    </source>
</reference>
<proteinExistence type="inferred from homology"/>
<keyword evidence="7" id="KW-1185">Reference proteome</keyword>
<protein>
    <recommendedName>
        <fullName evidence="5">60 kDa chaperonin</fullName>
    </recommendedName>
</protein>
<dbReference type="EMBL" id="JBHRTR010000028">
    <property type="protein sequence ID" value="MFC3228468.1"/>
    <property type="molecule type" value="Genomic_DNA"/>
</dbReference>
<dbReference type="SUPFAM" id="SSF52029">
    <property type="entry name" value="GroEL apical domain-like"/>
    <property type="match status" value="1"/>
</dbReference>
<dbReference type="Gene3D" id="3.50.7.10">
    <property type="entry name" value="GroEL"/>
    <property type="match status" value="1"/>
</dbReference>
<evidence type="ECO:0000256" key="2">
    <source>
        <dbReference type="ARBA" id="ARBA00023186"/>
    </source>
</evidence>
<dbReference type="InterPro" id="IPR002423">
    <property type="entry name" value="Cpn60/GroEL/TCP-1"/>
</dbReference>
<comment type="subunit">
    <text evidence="5">Forms a cylinder of 14 subunits composed of two heptameric rings stacked back-to-back. Interacts with the co-chaperonin GroES.</text>
</comment>
<dbReference type="RefSeq" id="WP_379901607.1">
    <property type="nucleotide sequence ID" value="NZ_JBHRTR010000028.1"/>
</dbReference>
<dbReference type="InterPro" id="IPR027410">
    <property type="entry name" value="TCP-1-like_intermed_sf"/>
</dbReference>
<gene>
    <name evidence="6" type="ORF">ACFOGJ_14585</name>
</gene>
<evidence type="ECO:0000256" key="3">
    <source>
        <dbReference type="ARBA" id="ARBA00023235"/>
    </source>
</evidence>
<evidence type="ECO:0000313" key="6">
    <source>
        <dbReference type="EMBL" id="MFC3228468.1"/>
    </source>
</evidence>
<dbReference type="SUPFAM" id="SSF48592">
    <property type="entry name" value="GroEL equatorial domain-like"/>
    <property type="match status" value="1"/>
</dbReference>
<dbReference type="InterPro" id="IPR027413">
    <property type="entry name" value="GROEL-like_equatorial_sf"/>
</dbReference>
<evidence type="ECO:0000256" key="1">
    <source>
        <dbReference type="ARBA" id="ARBA00006607"/>
    </source>
</evidence>
<dbReference type="Pfam" id="PF00118">
    <property type="entry name" value="Cpn60_TCP1"/>
    <property type="match status" value="1"/>
</dbReference>
<dbReference type="InterPro" id="IPR001844">
    <property type="entry name" value="Cpn60/GroEL"/>
</dbReference>
<dbReference type="Proteomes" id="UP001595528">
    <property type="component" value="Unassembled WGS sequence"/>
</dbReference>
<comment type="caution">
    <text evidence="6">The sequence shown here is derived from an EMBL/GenBank/DDBJ whole genome shotgun (WGS) entry which is preliminary data.</text>
</comment>
<dbReference type="PRINTS" id="PR00298">
    <property type="entry name" value="CHAPERONIN60"/>
</dbReference>